<name>A0AB72Z1T4_9BIFI</name>
<gene>
    <name evidence="1" type="ORF">HMPREF9003_0175</name>
</gene>
<comment type="caution">
    <text evidence="1">The sequence shown here is derived from an EMBL/GenBank/DDBJ whole genome shotgun (WGS) entry which is preliminary data.</text>
</comment>
<organism evidence="1 2">
    <name type="scientific">Bifidobacterium dentium JCVIHMP022</name>
    <dbReference type="NCBI Taxonomy" id="553191"/>
    <lineage>
        <taxon>Bacteria</taxon>
        <taxon>Bacillati</taxon>
        <taxon>Actinomycetota</taxon>
        <taxon>Actinomycetes</taxon>
        <taxon>Bifidobacteriales</taxon>
        <taxon>Bifidobacteriaceae</taxon>
        <taxon>Bifidobacterium</taxon>
    </lineage>
</organism>
<dbReference type="AlphaFoldDB" id="A0AB72Z1T4"/>
<accession>A0AB72Z1T4</accession>
<reference evidence="1 2" key="1">
    <citation type="submission" date="2010-10" db="EMBL/GenBank/DDBJ databases">
        <authorList>
            <person name="Durkin A.S."/>
            <person name="Madupu R."/>
            <person name="Torralba M."/>
            <person name="Gillis M."/>
            <person name="Methe B."/>
            <person name="Sutton G."/>
            <person name="Nelson K.E."/>
        </authorList>
    </citation>
    <scope>NUCLEOTIDE SEQUENCE [LARGE SCALE GENOMIC DNA]</scope>
    <source>
        <strain evidence="1 2">JCVIHMP022</strain>
    </source>
</reference>
<evidence type="ECO:0000313" key="1">
    <source>
        <dbReference type="EMBL" id="EFO78117.1"/>
    </source>
</evidence>
<dbReference type="Proteomes" id="UP000003457">
    <property type="component" value="Unassembled WGS sequence"/>
</dbReference>
<dbReference type="RefSeq" id="WP_003842275.1">
    <property type="nucleotide sequence ID" value="NZ_AEHJ01000011.1"/>
</dbReference>
<dbReference type="EMBL" id="AEHJ01000011">
    <property type="protein sequence ID" value="EFO78117.1"/>
    <property type="molecule type" value="Genomic_DNA"/>
</dbReference>
<sequence>MSEKERLEAAAERYEALKHVLRDPLHTRNLGREDTLRELIDWVNAEIEAKANEPIGFRDYEYINGLSDAYQLVLDHCENLLNKETNHGNERE</sequence>
<evidence type="ECO:0000313" key="2">
    <source>
        <dbReference type="Proteomes" id="UP000003457"/>
    </source>
</evidence>
<proteinExistence type="predicted"/>
<protein>
    <submittedName>
        <fullName evidence="1">Uncharacterized protein</fullName>
    </submittedName>
</protein>